<keyword evidence="3" id="KW-0274">FAD</keyword>
<reference evidence="6" key="2">
    <citation type="submission" date="2015-01" db="EMBL/GenBank/DDBJ databases">
        <title>Evolutionary Origins and Diversification of the Mycorrhizal Mutualists.</title>
        <authorList>
            <consortium name="DOE Joint Genome Institute"/>
            <consortium name="Mycorrhizal Genomics Consortium"/>
            <person name="Kohler A."/>
            <person name="Kuo A."/>
            <person name="Nagy L.G."/>
            <person name="Floudas D."/>
            <person name="Copeland A."/>
            <person name="Barry K.W."/>
            <person name="Cichocki N."/>
            <person name="Veneault-Fourrey C."/>
            <person name="LaButti K."/>
            <person name="Lindquist E.A."/>
            <person name="Lipzen A."/>
            <person name="Lundell T."/>
            <person name="Morin E."/>
            <person name="Murat C."/>
            <person name="Riley R."/>
            <person name="Ohm R."/>
            <person name="Sun H."/>
            <person name="Tunlid A."/>
            <person name="Henrissat B."/>
            <person name="Grigoriev I.V."/>
            <person name="Hibbett D.S."/>
            <person name="Martin F."/>
        </authorList>
    </citation>
    <scope>NUCLEOTIDE SEQUENCE [LARGE SCALE GENOMIC DNA]</scope>
    <source>
        <strain evidence="6">Zn</strain>
    </source>
</reference>
<comment type="similarity">
    <text evidence="1">Belongs to the FAD-binding monooxygenase family.</text>
</comment>
<keyword evidence="6" id="KW-1185">Reference proteome</keyword>
<proteinExistence type="inferred from homology"/>
<gene>
    <name evidence="5" type="ORF">OIDMADRAFT_46169</name>
</gene>
<dbReference type="InParanoid" id="A0A0C3GSV8"/>
<evidence type="ECO:0000256" key="2">
    <source>
        <dbReference type="ARBA" id="ARBA00022630"/>
    </source>
</evidence>
<keyword evidence="2" id="KW-0285">Flavoprotein</keyword>
<dbReference type="Pfam" id="PF00743">
    <property type="entry name" value="FMO-like"/>
    <property type="match status" value="1"/>
</dbReference>
<organism evidence="5 6">
    <name type="scientific">Oidiodendron maius (strain Zn)</name>
    <dbReference type="NCBI Taxonomy" id="913774"/>
    <lineage>
        <taxon>Eukaryota</taxon>
        <taxon>Fungi</taxon>
        <taxon>Dikarya</taxon>
        <taxon>Ascomycota</taxon>
        <taxon>Pezizomycotina</taxon>
        <taxon>Leotiomycetes</taxon>
        <taxon>Leotiomycetes incertae sedis</taxon>
        <taxon>Myxotrichaceae</taxon>
        <taxon>Oidiodendron</taxon>
    </lineage>
</organism>
<dbReference type="InterPro" id="IPR020946">
    <property type="entry name" value="Flavin_mOase-like"/>
</dbReference>
<dbReference type="InterPro" id="IPR051209">
    <property type="entry name" value="FAD-bind_Monooxygenase_sf"/>
</dbReference>
<evidence type="ECO:0000256" key="3">
    <source>
        <dbReference type="ARBA" id="ARBA00022827"/>
    </source>
</evidence>
<dbReference type="AlphaFoldDB" id="A0A0C3GSV8"/>
<dbReference type="Proteomes" id="UP000054321">
    <property type="component" value="Unassembled WGS sequence"/>
</dbReference>
<dbReference type="EMBL" id="KN832894">
    <property type="protein sequence ID" value="KIM93536.1"/>
    <property type="molecule type" value="Genomic_DNA"/>
</dbReference>
<evidence type="ECO:0000313" key="5">
    <source>
        <dbReference type="EMBL" id="KIM93536.1"/>
    </source>
</evidence>
<dbReference type="GO" id="GO:0050661">
    <property type="term" value="F:NADP binding"/>
    <property type="evidence" value="ECO:0007669"/>
    <property type="project" value="InterPro"/>
</dbReference>
<dbReference type="SUPFAM" id="SSF51905">
    <property type="entry name" value="FAD/NAD(P)-binding domain"/>
    <property type="match status" value="1"/>
</dbReference>
<protein>
    <submittedName>
        <fullName evidence="5">Uncharacterized protein</fullName>
    </submittedName>
</protein>
<name>A0A0C3GSV8_OIDMZ</name>
<dbReference type="InterPro" id="IPR036188">
    <property type="entry name" value="FAD/NAD-bd_sf"/>
</dbReference>
<sequence>MAALECDRAVEPVVLLPKHVAGKKIEYSTKNFAPAPRYTILEEPNRVGKKVKVITIGAGVSALNFAHDIDTNSLDIELTIYEKNPEIGGTWFENRYPGCACDIPSVVYQLSWAPSAEWSSYYSTAPEILAYLKKLAEKYNLLKYVRLSHRIVGAWWQEETQEWLVKIQRGDNPEDIFEDRCNVLVNASGVLNKWKWPNIKGRESFKGPILHSANWDNSISLEDRTIAVIGSGSSAVQIVPNIRPIVSQLKCFIRSASWVTAGFGSSFAGKYGGNFKYTEAQKKILAEDPEMSLRYRKNIESEISSRFRFILNGSREQATARAFAESEMKRKLASKPVIADAIIPKDFAVGCRRPTPGNGYLEALCEDNVEVVLEGIAEITPSGIRTVDGKEHHVDVIVCATGFDVSWKPSYPTIGRGNKSLSEEWKDIPSTYLSITVPHFPNYLIFNGPFGPYGHGSFLPITEVISKHFIQMIEKMAYEHVTSFEPKVEAVADFEEHRRTFIPRTAWSQPCRSWFKQGTTDGEVMMWPGSRIHFFENMLRPRWEDYELQTEHRNRFRYFGNGFSAREFDGRDLSWYLGLLGGKDEQFSTLPTTNVQVILS</sequence>
<dbReference type="STRING" id="913774.A0A0C3GSV8"/>
<evidence type="ECO:0000313" key="6">
    <source>
        <dbReference type="Proteomes" id="UP000054321"/>
    </source>
</evidence>
<evidence type="ECO:0000256" key="1">
    <source>
        <dbReference type="ARBA" id="ARBA00010139"/>
    </source>
</evidence>
<dbReference type="PANTHER" id="PTHR42877:SF7">
    <property type="entry name" value="FLAVIN-BINDING MONOOXYGENASE-RELATED"/>
    <property type="match status" value="1"/>
</dbReference>
<reference evidence="5 6" key="1">
    <citation type="submission" date="2014-04" db="EMBL/GenBank/DDBJ databases">
        <authorList>
            <consortium name="DOE Joint Genome Institute"/>
            <person name="Kuo A."/>
            <person name="Martino E."/>
            <person name="Perotto S."/>
            <person name="Kohler A."/>
            <person name="Nagy L.G."/>
            <person name="Floudas D."/>
            <person name="Copeland A."/>
            <person name="Barry K.W."/>
            <person name="Cichocki N."/>
            <person name="Veneault-Fourrey C."/>
            <person name="LaButti K."/>
            <person name="Lindquist E.A."/>
            <person name="Lipzen A."/>
            <person name="Lundell T."/>
            <person name="Morin E."/>
            <person name="Murat C."/>
            <person name="Sun H."/>
            <person name="Tunlid A."/>
            <person name="Henrissat B."/>
            <person name="Grigoriev I.V."/>
            <person name="Hibbett D.S."/>
            <person name="Martin F."/>
            <person name="Nordberg H.P."/>
            <person name="Cantor M.N."/>
            <person name="Hua S.X."/>
        </authorList>
    </citation>
    <scope>NUCLEOTIDE SEQUENCE [LARGE SCALE GENOMIC DNA]</scope>
    <source>
        <strain evidence="5 6">Zn</strain>
    </source>
</reference>
<evidence type="ECO:0000256" key="4">
    <source>
        <dbReference type="ARBA" id="ARBA00023002"/>
    </source>
</evidence>
<dbReference type="GO" id="GO:0004499">
    <property type="term" value="F:N,N-dimethylaniline monooxygenase activity"/>
    <property type="evidence" value="ECO:0007669"/>
    <property type="project" value="InterPro"/>
</dbReference>
<keyword evidence="4" id="KW-0560">Oxidoreductase</keyword>
<dbReference type="Gene3D" id="3.50.50.60">
    <property type="entry name" value="FAD/NAD(P)-binding domain"/>
    <property type="match status" value="2"/>
</dbReference>
<dbReference type="PANTHER" id="PTHR42877">
    <property type="entry name" value="L-ORNITHINE N(5)-MONOOXYGENASE-RELATED"/>
    <property type="match status" value="1"/>
</dbReference>
<accession>A0A0C3GSV8</accession>
<dbReference type="HOGENOM" id="CLU_006937_6_1_1"/>
<dbReference type="GO" id="GO:0050660">
    <property type="term" value="F:flavin adenine dinucleotide binding"/>
    <property type="evidence" value="ECO:0007669"/>
    <property type="project" value="InterPro"/>
</dbReference>
<dbReference type="OrthoDB" id="74360at2759"/>